<organism evidence="2 3">
    <name type="scientific">Halogeometricum pallidum JCM 14848</name>
    <dbReference type="NCBI Taxonomy" id="1227487"/>
    <lineage>
        <taxon>Archaea</taxon>
        <taxon>Methanobacteriati</taxon>
        <taxon>Methanobacteriota</taxon>
        <taxon>Stenosarchaea group</taxon>
        <taxon>Halobacteria</taxon>
        <taxon>Halobacteriales</taxon>
        <taxon>Haloferacaceae</taxon>
        <taxon>Halogeometricum</taxon>
    </lineage>
</organism>
<dbReference type="AlphaFoldDB" id="M0DBB6"/>
<gene>
    <name evidence="2" type="ORF">C474_05965</name>
</gene>
<feature type="transmembrane region" description="Helical" evidence="1">
    <location>
        <begin position="94"/>
        <end position="117"/>
    </location>
</feature>
<evidence type="ECO:0008006" key="4">
    <source>
        <dbReference type="Google" id="ProtNLM"/>
    </source>
</evidence>
<sequence length="129" mass="13167">MPVTITASLLGTVLSFLIVAAATYVTTSVLSDGASVAYSLLTAAITSVVWFGVTYFISGVVGVGGYAVALGPALAVIAYVITVDILYEKGIGQAIAISVGTWTISFIILYVAAYFGYSSFQALGVPPGI</sequence>
<feature type="transmembrane region" description="Helical" evidence="1">
    <location>
        <begin position="6"/>
        <end position="25"/>
    </location>
</feature>
<keyword evidence="1" id="KW-0472">Membrane</keyword>
<protein>
    <recommendedName>
        <fullName evidence="4">Yip1 domain-containing protein</fullName>
    </recommendedName>
</protein>
<keyword evidence="1" id="KW-0812">Transmembrane</keyword>
<dbReference type="Proteomes" id="UP000011513">
    <property type="component" value="Unassembled WGS sequence"/>
</dbReference>
<feature type="transmembrane region" description="Helical" evidence="1">
    <location>
        <begin position="63"/>
        <end position="87"/>
    </location>
</feature>
<evidence type="ECO:0000313" key="3">
    <source>
        <dbReference type="Proteomes" id="UP000011513"/>
    </source>
</evidence>
<evidence type="ECO:0000313" key="2">
    <source>
        <dbReference type="EMBL" id="ELZ32795.1"/>
    </source>
</evidence>
<keyword evidence="3" id="KW-1185">Reference proteome</keyword>
<name>M0DBB6_HALPD</name>
<accession>M0DBB6</accession>
<proteinExistence type="predicted"/>
<feature type="transmembrane region" description="Helical" evidence="1">
    <location>
        <begin position="37"/>
        <end position="57"/>
    </location>
</feature>
<dbReference type="EMBL" id="AOIV01000010">
    <property type="protein sequence ID" value="ELZ32795.1"/>
    <property type="molecule type" value="Genomic_DNA"/>
</dbReference>
<dbReference type="InParanoid" id="M0DBB6"/>
<evidence type="ECO:0000256" key="1">
    <source>
        <dbReference type="SAM" id="Phobius"/>
    </source>
</evidence>
<reference evidence="2 3" key="1">
    <citation type="journal article" date="2014" name="PLoS Genet.">
        <title>Phylogenetically driven sequencing of extremely halophilic archaea reveals strategies for static and dynamic osmo-response.</title>
        <authorList>
            <person name="Becker E.A."/>
            <person name="Seitzer P.M."/>
            <person name="Tritt A."/>
            <person name="Larsen D."/>
            <person name="Krusor M."/>
            <person name="Yao A.I."/>
            <person name="Wu D."/>
            <person name="Madern D."/>
            <person name="Eisen J.A."/>
            <person name="Darling A.E."/>
            <person name="Facciotti M.T."/>
        </authorList>
    </citation>
    <scope>NUCLEOTIDE SEQUENCE [LARGE SCALE GENOMIC DNA]</scope>
    <source>
        <strain evidence="2 3">JCM 14848</strain>
    </source>
</reference>
<keyword evidence="1" id="KW-1133">Transmembrane helix</keyword>
<comment type="caution">
    <text evidence="2">The sequence shown here is derived from an EMBL/GenBank/DDBJ whole genome shotgun (WGS) entry which is preliminary data.</text>
</comment>